<comment type="similarity">
    <text evidence="7">Belongs to the transglycosylase MltG family.</text>
</comment>
<accession>A0A7G5IG67</accession>
<keyword evidence="1 7" id="KW-1003">Cell membrane</keyword>
<proteinExistence type="inferred from homology"/>
<dbReference type="Proteomes" id="UP000515292">
    <property type="component" value="Chromosome"/>
</dbReference>
<dbReference type="InterPro" id="IPR003770">
    <property type="entry name" value="MLTG-like"/>
</dbReference>
<evidence type="ECO:0000256" key="6">
    <source>
        <dbReference type="ARBA" id="ARBA00023316"/>
    </source>
</evidence>
<dbReference type="EMBL" id="CP059851">
    <property type="protein sequence ID" value="QMW22359.1"/>
    <property type="molecule type" value="Genomic_DNA"/>
</dbReference>
<comment type="catalytic activity">
    <reaction evidence="7">
        <text>a peptidoglycan chain = a peptidoglycan chain with N-acetyl-1,6-anhydromuramyl-[peptide] at the reducing end + a peptidoglycan chain with N-acetylglucosamine at the non-reducing end.</text>
        <dbReference type="EC" id="4.2.2.29"/>
    </reaction>
</comment>
<protein>
    <recommendedName>
        <fullName evidence="7">Endolytic murein transglycosylase</fullName>
        <ecNumber evidence="7">4.2.2.29</ecNumber>
    </recommendedName>
    <alternativeName>
        <fullName evidence="7">Peptidoglycan lytic transglycosylase</fullName>
    </alternativeName>
    <alternativeName>
        <fullName evidence="7">Peptidoglycan polymerization terminase</fullName>
    </alternativeName>
</protein>
<gene>
    <name evidence="7 8" type="primary">mltG</name>
    <name evidence="8" type="ORF">H3309_13535</name>
</gene>
<evidence type="ECO:0000256" key="1">
    <source>
        <dbReference type="ARBA" id="ARBA00022475"/>
    </source>
</evidence>
<keyword evidence="9" id="KW-1185">Reference proteome</keyword>
<reference evidence="8 9" key="1">
    <citation type="submission" date="2020-07" db="EMBL/GenBank/DDBJ databases">
        <title>Complete genome sequence for Sandaracinobacter sp. M6.</title>
        <authorList>
            <person name="Tang Y."/>
            <person name="Liu Q."/>
            <person name="Guo Z."/>
            <person name="Lei P."/>
            <person name="Huang B."/>
        </authorList>
    </citation>
    <scope>NUCLEOTIDE SEQUENCE [LARGE SCALE GENOMIC DNA]</scope>
    <source>
        <strain evidence="8 9">M6</strain>
    </source>
</reference>
<keyword evidence="6 7" id="KW-0961">Cell wall biogenesis/degradation</keyword>
<dbReference type="CDD" id="cd08010">
    <property type="entry name" value="MltG_like"/>
    <property type="match status" value="1"/>
</dbReference>
<dbReference type="EC" id="4.2.2.29" evidence="7"/>
<evidence type="ECO:0000256" key="5">
    <source>
        <dbReference type="ARBA" id="ARBA00023239"/>
    </source>
</evidence>
<sequence>MMRRLSLLAIAGFALIVALGAGLSWLWVRDAPPGAAAVVVTVPKGASVAGAARALEAAGVVASAEGFRVMARLFGGDRAVQFGRYEIPRGLGWGRILEKMQAGDVIRSRIVIPEGWPSIMVAERLRAADDLVGPVEVPAEGSVLPATWDYKAGETRAAVLKRMQDGMVRTLEALWPTRKGHSVVKSKAEAVTLAAIVEKETAIASERRRIAGVYSNRLRVGMKLDADPTVIYPITQGKPLGRRIRLSELRRDTGYNTYVRPGLPKGPIANPGRDSIAAVLDPERHDYLFFVADGKGGHIFARSYDEHRANVAKWYDVRRSRGEM</sequence>
<dbReference type="NCBIfam" id="TIGR00247">
    <property type="entry name" value="endolytic transglycosylase MltG"/>
    <property type="match status" value="1"/>
</dbReference>
<dbReference type="PANTHER" id="PTHR30518">
    <property type="entry name" value="ENDOLYTIC MUREIN TRANSGLYCOSYLASE"/>
    <property type="match status" value="1"/>
</dbReference>
<evidence type="ECO:0000256" key="7">
    <source>
        <dbReference type="HAMAP-Rule" id="MF_02065"/>
    </source>
</evidence>
<dbReference type="GO" id="GO:0071555">
    <property type="term" value="P:cell wall organization"/>
    <property type="evidence" value="ECO:0007669"/>
    <property type="project" value="UniProtKB-KW"/>
</dbReference>
<keyword evidence="7" id="KW-0997">Cell inner membrane</keyword>
<keyword evidence="3 7" id="KW-1133">Transmembrane helix</keyword>
<dbReference type="AlphaFoldDB" id="A0A7G5IG67"/>
<keyword evidence="2 7" id="KW-0812">Transmembrane</keyword>
<dbReference type="Gene3D" id="3.30.160.60">
    <property type="entry name" value="Classic Zinc Finger"/>
    <property type="match status" value="1"/>
</dbReference>
<keyword evidence="4 7" id="KW-0472">Membrane</keyword>
<dbReference type="GO" id="GO:0005886">
    <property type="term" value="C:plasma membrane"/>
    <property type="evidence" value="ECO:0007669"/>
    <property type="project" value="UniProtKB-UniRule"/>
</dbReference>
<dbReference type="KEGG" id="sand:H3309_13535"/>
<dbReference type="HAMAP" id="MF_02065">
    <property type="entry name" value="MltG"/>
    <property type="match status" value="1"/>
</dbReference>
<name>A0A7G5IG67_9SPHN</name>
<dbReference type="Gene3D" id="3.30.1490.480">
    <property type="entry name" value="Endolytic murein transglycosylase"/>
    <property type="match status" value="1"/>
</dbReference>
<dbReference type="GO" id="GO:0009252">
    <property type="term" value="P:peptidoglycan biosynthetic process"/>
    <property type="evidence" value="ECO:0007669"/>
    <property type="project" value="UniProtKB-UniRule"/>
</dbReference>
<evidence type="ECO:0000256" key="4">
    <source>
        <dbReference type="ARBA" id="ARBA00023136"/>
    </source>
</evidence>
<feature type="site" description="Important for catalytic activity" evidence="7">
    <location>
        <position position="200"/>
    </location>
</feature>
<dbReference type="Pfam" id="PF02618">
    <property type="entry name" value="YceG"/>
    <property type="match status" value="1"/>
</dbReference>
<evidence type="ECO:0000313" key="8">
    <source>
        <dbReference type="EMBL" id="QMW22359.1"/>
    </source>
</evidence>
<organism evidence="8 9">
    <name type="scientific">Sandaracinobacteroides saxicola</name>
    <dbReference type="NCBI Taxonomy" id="2759707"/>
    <lineage>
        <taxon>Bacteria</taxon>
        <taxon>Pseudomonadati</taxon>
        <taxon>Pseudomonadota</taxon>
        <taxon>Alphaproteobacteria</taxon>
        <taxon>Sphingomonadales</taxon>
        <taxon>Sphingosinicellaceae</taxon>
        <taxon>Sandaracinobacteroides</taxon>
    </lineage>
</organism>
<dbReference type="RefSeq" id="WP_182295204.1">
    <property type="nucleotide sequence ID" value="NZ_CP059851.1"/>
</dbReference>
<evidence type="ECO:0000313" key="9">
    <source>
        <dbReference type="Proteomes" id="UP000515292"/>
    </source>
</evidence>
<keyword evidence="5 7" id="KW-0456">Lyase</keyword>
<evidence type="ECO:0000256" key="2">
    <source>
        <dbReference type="ARBA" id="ARBA00022692"/>
    </source>
</evidence>
<dbReference type="GO" id="GO:0008932">
    <property type="term" value="F:lytic endotransglycosylase activity"/>
    <property type="evidence" value="ECO:0007669"/>
    <property type="project" value="UniProtKB-UniRule"/>
</dbReference>
<evidence type="ECO:0000256" key="3">
    <source>
        <dbReference type="ARBA" id="ARBA00022989"/>
    </source>
</evidence>
<dbReference type="PANTHER" id="PTHR30518:SF2">
    <property type="entry name" value="ENDOLYTIC MUREIN TRANSGLYCOSYLASE"/>
    <property type="match status" value="1"/>
</dbReference>
<comment type="function">
    <text evidence="7">Functions as a peptidoglycan terminase that cleaves nascent peptidoglycan strands endolytically to terminate their elongation.</text>
</comment>